<evidence type="ECO:0000313" key="1">
    <source>
        <dbReference type="EMBL" id="ARU06157.1"/>
    </source>
</evidence>
<dbReference type="KEGG" id="cser:CCO03_17065"/>
<dbReference type="OrthoDB" id="7478375at2"/>
<organism evidence="1 2">
    <name type="scientific">Comamonas serinivorans</name>
    <dbReference type="NCBI Taxonomy" id="1082851"/>
    <lineage>
        <taxon>Bacteria</taxon>
        <taxon>Pseudomonadati</taxon>
        <taxon>Pseudomonadota</taxon>
        <taxon>Betaproteobacteria</taxon>
        <taxon>Burkholderiales</taxon>
        <taxon>Comamonadaceae</taxon>
        <taxon>Comamonas</taxon>
    </lineage>
</organism>
<dbReference type="RefSeq" id="WP_087283022.1">
    <property type="nucleotide sequence ID" value="NZ_CP021455.1"/>
</dbReference>
<protein>
    <submittedName>
        <fullName evidence="1">Uncharacterized protein</fullName>
    </submittedName>
</protein>
<dbReference type="Proteomes" id="UP000196138">
    <property type="component" value="Chromosome"/>
</dbReference>
<accession>A0A1Y0ER67</accession>
<reference evidence="1 2" key="1">
    <citation type="submission" date="2017-05" db="EMBL/GenBank/DDBJ databases">
        <authorList>
            <person name="Song R."/>
            <person name="Chenine A.L."/>
            <person name="Ruprecht R.M."/>
        </authorList>
    </citation>
    <scope>NUCLEOTIDE SEQUENCE [LARGE SCALE GENOMIC DNA]</scope>
    <source>
        <strain evidence="1 2">DSM 26136</strain>
    </source>
</reference>
<proteinExistence type="predicted"/>
<keyword evidence="2" id="KW-1185">Reference proteome</keyword>
<sequence length="76" mass="8459">MRLNHFHRLILEFVRVAGEAGRTDDEITLGLYLHPDAARPRRYELVTAGLVVNSGTRRKGVSGRSGIVWTAAKEAE</sequence>
<gene>
    <name evidence="1" type="ORF">CCO03_17065</name>
</gene>
<dbReference type="EMBL" id="CP021455">
    <property type="protein sequence ID" value="ARU06157.1"/>
    <property type="molecule type" value="Genomic_DNA"/>
</dbReference>
<dbReference type="AlphaFoldDB" id="A0A1Y0ER67"/>
<name>A0A1Y0ER67_9BURK</name>
<evidence type="ECO:0000313" key="2">
    <source>
        <dbReference type="Proteomes" id="UP000196138"/>
    </source>
</evidence>